<dbReference type="EMBL" id="MLCN01000052">
    <property type="protein sequence ID" value="ONG37521.1"/>
    <property type="molecule type" value="Genomic_DNA"/>
</dbReference>
<dbReference type="Pfam" id="PF00857">
    <property type="entry name" value="Isochorismatase"/>
    <property type="match status" value="1"/>
</dbReference>
<evidence type="ECO:0000313" key="4">
    <source>
        <dbReference type="Proteomes" id="UP000192132"/>
    </source>
</evidence>
<dbReference type="CDD" id="cd01014">
    <property type="entry name" value="nicotinamidase_related"/>
    <property type="match status" value="1"/>
</dbReference>
<dbReference type="STRING" id="1907941.BKE30_14345"/>
<dbReference type="PANTHER" id="PTHR43540:SF1">
    <property type="entry name" value="ISOCHORISMATASE HYDROLASE"/>
    <property type="match status" value="1"/>
</dbReference>
<comment type="caution">
    <text evidence="3">The sequence shown here is derived from an EMBL/GenBank/DDBJ whole genome shotgun (WGS) entry which is preliminary data.</text>
</comment>
<name>A0A1S8CQI1_9GAMM</name>
<evidence type="ECO:0000259" key="2">
    <source>
        <dbReference type="Pfam" id="PF00857"/>
    </source>
</evidence>
<dbReference type="OrthoDB" id="1157330at2"/>
<dbReference type="InterPro" id="IPR000868">
    <property type="entry name" value="Isochorismatase-like_dom"/>
</dbReference>
<gene>
    <name evidence="3" type="ORF">BKE30_14345</name>
</gene>
<reference evidence="3 4" key="1">
    <citation type="submission" date="2016-10" db="EMBL/GenBank/DDBJ databases">
        <title>Draft Genome sequence of Alkanindiges sp. strain H1.</title>
        <authorList>
            <person name="Subhash Y."/>
            <person name="Lee S."/>
        </authorList>
    </citation>
    <scope>NUCLEOTIDE SEQUENCE [LARGE SCALE GENOMIC DNA]</scope>
    <source>
        <strain evidence="3 4">H1</strain>
    </source>
</reference>
<accession>A0A1S8CQI1</accession>
<dbReference type="InterPro" id="IPR050272">
    <property type="entry name" value="Isochorismatase-like_hydrls"/>
</dbReference>
<dbReference type="GO" id="GO:0016787">
    <property type="term" value="F:hydrolase activity"/>
    <property type="evidence" value="ECO:0007669"/>
    <property type="project" value="UniProtKB-KW"/>
</dbReference>
<protein>
    <submittedName>
        <fullName evidence="3">Cysteine hydrolase</fullName>
    </submittedName>
</protein>
<dbReference type="InterPro" id="IPR036380">
    <property type="entry name" value="Isochorismatase-like_sf"/>
</dbReference>
<keyword evidence="1 3" id="KW-0378">Hydrolase</keyword>
<proteinExistence type="predicted"/>
<evidence type="ECO:0000313" key="3">
    <source>
        <dbReference type="EMBL" id="ONG37521.1"/>
    </source>
</evidence>
<keyword evidence="4" id="KW-1185">Reference proteome</keyword>
<sequence length="182" mass="19857">MNNKAVLVVDLQNEYLASGKLPLVNIDRALQNAKRVIDDARSKQIPVIHIRHEDVRLETPFFVPATDGVNIIESVAPANDEVVITKNHPNSFLKTRLLEVLQDQDIKEVIIIGAMSHICIDATTRAASDLGLTCTVVEDACTTMDVEFNGMAVPAAQVHAVLMAALGFAYAEITTTSHYLHA</sequence>
<feature type="domain" description="Isochorismatase-like" evidence="2">
    <location>
        <begin position="5"/>
        <end position="153"/>
    </location>
</feature>
<evidence type="ECO:0000256" key="1">
    <source>
        <dbReference type="ARBA" id="ARBA00022801"/>
    </source>
</evidence>
<dbReference type="PANTHER" id="PTHR43540">
    <property type="entry name" value="PEROXYUREIDOACRYLATE/UREIDOACRYLATE AMIDOHYDROLASE-RELATED"/>
    <property type="match status" value="1"/>
</dbReference>
<organism evidence="3 4">
    <name type="scientific">Alkanindiges hydrocarboniclasticus</name>
    <dbReference type="NCBI Taxonomy" id="1907941"/>
    <lineage>
        <taxon>Bacteria</taxon>
        <taxon>Pseudomonadati</taxon>
        <taxon>Pseudomonadota</taxon>
        <taxon>Gammaproteobacteria</taxon>
        <taxon>Moraxellales</taxon>
        <taxon>Moraxellaceae</taxon>
        <taxon>Alkanindiges</taxon>
    </lineage>
</organism>
<dbReference type="Gene3D" id="3.40.50.850">
    <property type="entry name" value="Isochorismatase-like"/>
    <property type="match status" value="1"/>
</dbReference>
<dbReference type="Proteomes" id="UP000192132">
    <property type="component" value="Unassembled WGS sequence"/>
</dbReference>
<dbReference type="AlphaFoldDB" id="A0A1S8CQI1"/>
<dbReference type="RefSeq" id="WP_076879275.1">
    <property type="nucleotide sequence ID" value="NZ_MLCN01000052.1"/>
</dbReference>
<dbReference type="SUPFAM" id="SSF52499">
    <property type="entry name" value="Isochorismatase-like hydrolases"/>
    <property type="match status" value="1"/>
</dbReference>